<dbReference type="RefSeq" id="WP_146372645.1">
    <property type="nucleotide sequence ID" value="NZ_SJPP01000002.1"/>
</dbReference>
<gene>
    <name evidence="2" type="ORF">CA54_41010</name>
</gene>
<evidence type="ECO:0000313" key="2">
    <source>
        <dbReference type="EMBL" id="TWU08863.1"/>
    </source>
</evidence>
<keyword evidence="1" id="KW-0472">Membrane</keyword>
<dbReference type="EMBL" id="SJPP01000002">
    <property type="protein sequence ID" value="TWU08863.1"/>
    <property type="molecule type" value="Genomic_DNA"/>
</dbReference>
<dbReference type="AlphaFoldDB" id="A0A5C6B9U2"/>
<evidence type="ECO:0000256" key="1">
    <source>
        <dbReference type="SAM" id="Phobius"/>
    </source>
</evidence>
<keyword evidence="3" id="KW-1185">Reference proteome</keyword>
<keyword evidence="1" id="KW-1133">Transmembrane helix</keyword>
<name>A0A5C6B9U2_9PLAN</name>
<feature type="transmembrane region" description="Helical" evidence="1">
    <location>
        <begin position="50"/>
        <end position="70"/>
    </location>
</feature>
<sequence>MNSDRELEERLSRLQLTTTPALDQQILDAALPASLPPRARRRSAGPLRNFVRLGLVAAIVVAAVIVYWQLPSQSAWAQVKREVRKRPWVHLRTTLPGDVEYQSWAAFDKQLVCNRYGKEVHFENHRLGVHDKYDPRTNTITRTIDISGQSGEGFLAMGKLFQALFRGDTNIQSSLPGVELANPKRNTIKVDGKDWTELTWDIQENGKKVQDVTVRIDPVTNLPTAMTLNSPGMVPPKVTLEIDFPATGPTDIYSGGAPRNAKLVEKKPDAELVKIVEAIKRAIEEFDDHRLLKIVQIADAKWYDGFPMIWWIKGNKMRLDAGIERPDFKLTAIPDGTTNKREWWQQHLEQFWFMPLEVQDGKFFYFNQEKPKELQGKSGPYRFNPVHWPKPRWTKRRSHTTSKSRSIFGYSANLINAAARDDVKVDVQPQSGQPGTILVSITGERVWLDSQKGYMTVRREIGSADNPEKVWKPHYSEIVESSDKSPRGFWHPTRMRLGGLTQENGKEVPWESVVQLYYDFDAEIPDSLFQPLDHVIVD</sequence>
<protein>
    <submittedName>
        <fullName evidence="2">Uncharacterized protein</fullName>
    </submittedName>
</protein>
<dbReference type="OrthoDB" id="227605at2"/>
<evidence type="ECO:0000313" key="3">
    <source>
        <dbReference type="Proteomes" id="UP000320735"/>
    </source>
</evidence>
<comment type="caution">
    <text evidence="2">The sequence shown here is derived from an EMBL/GenBank/DDBJ whole genome shotgun (WGS) entry which is preliminary data.</text>
</comment>
<reference evidence="2 3" key="1">
    <citation type="submission" date="2019-02" db="EMBL/GenBank/DDBJ databases">
        <title>Deep-cultivation of Planctomycetes and their phenomic and genomic characterization uncovers novel biology.</title>
        <authorList>
            <person name="Wiegand S."/>
            <person name="Jogler M."/>
            <person name="Boedeker C."/>
            <person name="Pinto D."/>
            <person name="Vollmers J."/>
            <person name="Rivas-Marin E."/>
            <person name="Kohn T."/>
            <person name="Peeters S.H."/>
            <person name="Heuer A."/>
            <person name="Rast P."/>
            <person name="Oberbeckmann S."/>
            <person name="Bunk B."/>
            <person name="Jeske O."/>
            <person name="Meyerdierks A."/>
            <person name="Storesund J.E."/>
            <person name="Kallscheuer N."/>
            <person name="Luecker S."/>
            <person name="Lage O.M."/>
            <person name="Pohl T."/>
            <person name="Merkel B.J."/>
            <person name="Hornburger P."/>
            <person name="Mueller R.-W."/>
            <person name="Bruemmer F."/>
            <person name="Labrenz M."/>
            <person name="Spormann A.M."/>
            <person name="Op Den Camp H."/>
            <person name="Overmann J."/>
            <person name="Amann R."/>
            <person name="Jetten M.S.M."/>
            <person name="Mascher T."/>
            <person name="Medema M.H."/>
            <person name="Devos D.P."/>
            <person name="Kaster A.-K."/>
            <person name="Ovreas L."/>
            <person name="Rohde M."/>
            <person name="Galperin M.Y."/>
            <person name="Jogler C."/>
        </authorList>
    </citation>
    <scope>NUCLEOTIDE SEQUENCE [LARGE SCALE GENOMIC DNA]</scope>
    <source>
        <strain evidence="2 3">CA54</strain>
    </source>
</reference>
<proteinExistence type="predicted"/>
<organism evidence="2 3">
    <name type="scientific">Symmachiella macrocystis</name>
    <dbReference type="NCBI Taxonomy" id="2527985"/>
    <lineage>
        <taxon>Bacteria</taxon>
        <taxon>Pseudomonadati</taxon>
        <taxon>Planctomycetota</taxon>
        <taxon>Planctomycetia</taxon>
        <taxon>Planctomycetales</taxon>
        <taxon>Planctomycetaceae</taxon>
        <taxon>Symmachiella</taxon>
    </lineage>
</organism>
<keyword evidence="1" id="KW-0812">Transmembrane</keyword>
<dbReference type="Proteomes" id="UP000320735">
    <property type="component" value="Unassembled WGS sequence"/>
</dbReference>
<accession>A0A5C6B9U2</accession>